<dbReference type="Proteomes" id="UP001595536">
    <property type="component" value="Unassembled WGS sequence"/>
</dbReference>
<dbReference type="CDD" id="cd07989">
    <property type="entry name" value="LPLAT_AGPAT-like"/>
    <property type="match status" value="1"/>
</dbReference>
<evidence type="ECO:0000256" key="5">
    <source>
        <dbReference type="ARBA" id="ARBA00023315"/>
    </source>
</evidence>
<gene>
    <name evidence="7" type="ORF">ACFOEX_03190</name>
</gene>
<dbReference type="RefSeq" id="WP_376831881.1">
    <property type="nucleotide sequence ID" value="NZ_JBHLWR010000006.1"/>
</dbReference>
<dbReference type="SMART" id="SM00563">
    <property type="entry name" value="PlsC"/>
    <property type="match status" value="1"/>
</dbReference>
<evidence type="ECO:0000259" key="6">
    <source>
        <dbReference type="SMART" id="SM00563"/>
    </source>
</evidence>
<feature type="domain" description="Phospholipid/glycerol acyltransferase" evidence="6">
    <location>
        <begin position="67"/>
        <end position="183"/>
    </location>
</feature>
<keyword evidence="8" id="KW-1185">Reference proteome</keyword>
<keyword evidence="5 7" id="KW-0012">Acyltransferase</keyword>
<evidence type="ECO:0000256" key="1">
    <source>
        <dbReference type="ARBA" id="ARBA00005189"/>
    </source>
</evidence>
<sequence>MGNLRAGRRIAALTAITLAGVPVQWLALRLGLRPVYRALPVLFHRLVCRIIGVRVQVRGEPPGEGGALLVSNHISWVDITAISSVTPLSFIAKSEVAGWPVFGLFARLQRSIFIDRSRRTATAEVNATIAQRLADGDAMVLFAEGTTGEGLRVLPFRSALVGAVTALAGDRPVRLQPMSICYVRRTGLPVGRRLLPLIAWYGDMDLAPHLMELLRSGHVWEAVISFGEPLDPALPRKVATREAETFARESIRRARRDAA</sequence>
<comment type="pathway">
    <text evidence="1">Lipid metabolism.</text>
</comment>
<proteinExistence type="predicted"/>
<keyword evidence="2" id="KW-0444">Lipid biosynthesis</keyword>
<organism evidence="7 8">
    <name type="scientific">Camelimonas abortus</name>
    <dbReference type="NCBI Taxonomy" id="1017184"/>
    <lineage>
        <taxon>Bacteria</taxon>
        <taxon>Pseudomonadati</taxon>
        <taxon>Pseudomonadota</taxon>
        <taxon>Alphaproteobacteria</taxon>
        <taxon>Hyphomicrobiales</taxon>
        <taxon>Chelatococcaceae</taxon>
        <taxon>Camelimonas</taxon>
    </lineage>
</organism>
<dbReference type="Pfam" id="PF01553">
    <property type="entry name" value="Acyltransferase"/>
    <property type="match status" value="1"/>
</dbReference>
<reference evidence="8" key="1">
    <citation type="journal article" date="2019" name="Int. J. Syst. Evol. Microbiol.">
        <title>The Global Catalogue of Microorganisms (GCM) 10K type strain sequencing project: providing services to taxonomists for standard genome sequencing and annotation.</title>
        <authorList>
            <consortium name="The Broad Institute Genomics Platform"/>
            <consortium name="The Broad Institute Genome Sequencing Center for Infectious Disease"/>
            <person name="Wu L."/>
            <person name="Ma J."/>
        </authorList>
    </citation>
    <scope>NUCLEOTIDE SEQUENCE [LARGE SCALE GENOMIC DNA]</scope>
    <source>
        <strain evidence="8">CCM 7941</strain>
    </source>
</reference>
<evidence type="ECO:0000256" key="4">
    <source>
        <dbReference type="ARBA" id="ARBA00023098"/>
    </source>
</evidence>
<name>A0ABV7LDT5_9HYPH</name>
<keyword evidence="3" id="KW-0808">Transferase</keyword>
<evidence type="ECO:0000313" key="8">
    <source>
        <dbReference type="Proteomes" id="UP001595536"/>
    </source>
</evidence>
<dbReference type="GO" id="GO:0016746">
    <property type="term" value="F:acyltransferase activity"/>
    <property type="evidence" value="ECO:0007669"/>
    <property type="project" value="UniProtKB-KW"/>
</dbReference>
<dbReference type="EMBL" id="JBHRUV010000017">
    <property type="protein sequence ID" value="MFC3265368.1"/>
    <property type="molecule type" value="Genomic_DNA"/>
</dbReference>
<evidence type="ECO:0000256" key="3">
    <source>
        <dbReference type="ARBA" id="ARBA00022679"/>
    </source>
</evidence>
<protein>
    <submittedName>
        <fullName evidence="7">Lysophospholipid acyltransferase family protein</fullName>
    </submittedName>
</protein>
<dbReference type="InterPro" id="IPR002123">
    <property type="entry name" value="Plipid/glycerol_acylTrfase"/>
</dbReference>
<accession>A0ABV7LDT5</accession>
<dbReference type="PANTHER" id="PTHR10434:SF64">
    <property type="entry name" value="1-ACYL-SN-GLYCEROL-3-PHOSPHATE ACYLTRANSFERASE-RELATED"/>
    <property type="match status" value="1"/>
</dbReference>
<evidence type="ECO:0000313" key="7">
    <source>
        <dbReference type="EMBL" id="MFC3265368.1"/>
    </source>
</evidence>
<evidence type="ECO:0000256" key="2">
    <source>
        <dbReference type="ARBA" id="ARBA00022516"/>
    </source>
</evidence>
<dbReference type="PANTHER" id="PTHR10434">
    <property type="entry name" value="1-ACYL-SN-GLYCEROL-3-PHOSPHATE ACYLTRANSFERASE"/>
    <property type="match status" value="1"/>
</dbReference>
<keyword evidence="4" id="KW-0443">Lipid metabolism</keyword>
<comment type="caution">
    <text evidence="7">The sequence shown here is derived from an EMBL/GenBank/DDBJ whole genome shotgun (WGS) entry which is preliminary data.</text>
</comment>
<dbReference type="SUPFAM" id="SSF69593">
    <property type="entry name" value="Glycerol-3-phosphate (1)-acyltransferase"/>
    <property type="match status" value="1"/>
</dbReference>